<dbReference type="Pfam" id="PF07690">
    <property type="entry name" value="MFS_1"/>
    <property type="match status" value="1"/>
</dbReference>
<evidence type="ECO:0000256" key="2">
    <source>
        <dbReference type="ARBA" id="ARBA00022692"/>
    </source>
</evidence>
<name>A0AAV9PQV8_9PEZI</name>
<dbReference type="GeneID" id="89922349"/>
<feature type="transmembrane region" description="Helical" evidence="6">
    <location>
        <begin position="416"/>
        <end position="438"/>
    </location>
</feature>
<dbReference type="InterPro" id="IPR011701">
    <property type="entry name" value="MFS"/>
</dbReference>
<dbReference type="EMBL" id="JAVRRT010000001">
    <property type="protein sequence ID" value="KAK5175860.1"/>
    <property type="molecule type" value="Genomic_DNA"/>
</dbReference>
<dbReference type="SUPFAM" id="SSF103473">
    <property type="entry name" value="MFS general substrate transporter"/>
    <property type="match status" value="1"/>
</dbReference>
<keyword evidence="2 6" id="KW-0812">Transmembrane</keyword>
<dbReference type="FunFam" id="1.20.1250.20:FF:000509">
    <property type="entry name" value="MFS general substrate transporter"/>
    <property type="match status" value="1"/>
</dbReference>
<feature type="transmembrane region" description="Helical" evidence="6">
    <location>
        <begin position="360"/>
        <end position="379"/>
    </location>
</feature>
<keyword evidence="3 6" id="KW-1133">Transmembrane helix</keyword>
<keyword evidence="9" id="KW-1185">Reference proteome</keyword>
<accession>A0AAV9PQV8</accession>
<feature type="transmembrane region" description="Helical" evidence="6">
    <location>
        <begin position="115"/>
        <end position="134"/>
    </location>
</feature>
<evidence type="ECO:0000256" key="6">
    <source>
        <dbReference type="SAM" id="Phobius"/>
    </source>
</evidence>
<feature type="transmembrane region" description="Helical" evidence="6">
    <location>
        <begin position="450"/>
        <end position="472"/>
    </location>
</feature>
<comment type="caution">
    <text evidence="8">The sequence shown here is derived from an EMBL/GenBank/DDBJ whole genome shotgun (WGS) entry which is preliminary data.</text>
</comment>
<protein>
    <recommendedName>
        <fullName evidence="7">Major facilitator superfamily (MFS) profile domain-containing protein</fullName>
    </recommendedName>
</protein>
<evidence type="ECO:0000256" key="4">
    <source>
        <dbReference type="ARBA" id="ARBA00023136"/>
    </source>
</evidence>
<dbReference type="InterPro" id="IPR020846">
    <property type="entry name" value="MFS_dom"/>
</dbReference>
<dbReference type="GO" id="GO:0022857">
    <property type="term" value="F:transmembrane transporter activity"/>
    <property type="evidence" value="ECO:0007669"/>
    <property type="project" value="InterPro"/>
</dbReference>
<dbReference type="Gene3D" id="1.20.1250.20">
    <property type="entry name" value="MFS general substrate transporter like domains"/>
    <property type="match status" value="1"/>
</dbReference>
<keyword evidence="4 6" id="KW-0472">Membrane</keyword>
<dbReference type="InterPro" id="IPR036259">
    <property type="entry name" value="MFS_trans_sf"/>
</dbReference>
<feature type="transmembrane region" description="Helical" evidence="6">
    <location>
        <begin position="385"/>
        <end position="409"/>
    </location>
</feature>
<dbReference type="RefSeq" id="XP_064664498.1">
    <property type="nucleotide sequence ID" value="XM_064798264.1"/>
</dbReference>
<evidence type="ECO:0000256" key="3">
    <source>
        <dbReference type="ARBA" id="ARBA00022989"/>
    </source>
</evidence>
<comment type="subcellular location">
    <subcellularLocation>
        <location evidence="1">Membrane</location>
        <topology evidence="1">Multi-pass membrane protein</topology>
    </subcellularLocation>
</comment>
<feature type="transmembrane region" description="Helical" evidence="6">
    <location>
        <begin position="174"/>
        <end position="193"/>
    </location>
</feature>
<sequence length="493" mass="53874">MDETEPLLSNQSQPKHYFQDDGKHKIVDFDPNGDPENPMEWPAWYRWCIVLLLAFMAFTVTFTCIGIVPSARDVVLDLEGHTDKSASVLFVTIWELGEAAGPLFIAPLSEVYGRYPVYNVCNTLFILSTVITALSQDVGLLIFSRFLTGCAVASNVLNPAIVGDIFPSAHRGSAMSAVMLAPLLGGAIGPSTAGALAEATGWREIMWLSTCLAIAAELAYLFLLNETYQVPILQRRAARLRKETGDDSYRSKYDLEGTASLRSLTTSMLRPLWVFSSSVVLQILSLWGAMVFSFFYIMSTTLPDMLEDVYHFDAAMRGLAFLSFSAGSVFGILACNLLVDRLYTRLQPHDSRTPYPEARLPLTITGALILPFTVALYGWSASASWPVWVLLLSVVLQGFACMMCIVPMLTYVTDAFGLVSASALTAVLVTRCLAGTFLPLGTAPLVGKLGWGWGFTVLAGVCGGLAPIPPLVMRYGSRWRQRSQYSQDGDDQG</sequence>
<evidence type="ECO:0000313" key="8">
    <source>
        <dbReference type="EMBL" id="KAK5175860.1"/>
    </source>
</evidence>
<feature type="transmembrane region" description="Helical" evidence="6">
    <location>
        <begin position="88"/>
        <end position="108"/>
    </location>
</feature>
<feature type="transmembrane region" description="Helical" evidence="6">
    <location>
        <begin position="318"/>
        <end position="339"/>
    </location>
</feature>
<organism evidence="8 9">
    <name type="scientific">Saxophila tyrrhenica</name>
    <dbReference type="NCBI Taxonomy" id="1690608"/>
    <lineage>
        <taxon>Eukaryota</taxon>
        <taxon>Fungi</taxon>
        <taxon>Dikarya</taxon>
        <taxon>Ascomycota</taxon>
        <taxon>Pezizomycotina</taxon>
        <taxon>Dothideomycetes</taxon>
        <taxon>Dothideomycetidae</taxon>
        <taxon>Mycosphaerellales</taxon>
        <taxon>Extremaceae</taxon>
        <taxon>Saxophila</taxon>
    </lineage>
</organism>
<dbReference type="Proteomes" id="UP001337655">
    <property type="component" value="Unassembled WGS sequence"/>
</dbReference>
<evidence type="ECO:0000313" key="9">
    <source>
        <dbReference type="Proteomes" id="UP001337655"/>
    </source>
</evidence>
<evidence type="ECO:0000256" key="1">
    <source>
        <dbReference type="ARBA" id="ARBA00004141"/>
    </source>
</evidence>
<dbReference type="AlphaFoldDB" id="A0AAV9PQV8"/>
<dbReference type="GO" id="GO:0016020">
    <property type="term" value="C:membrane"/>
    <property type="evidence" value="ECO:0007669"/>
    <property type="project" value="UniProtKB-SubCell"/>
</dbReference>
<feature type="transmembrane region" description="Helical" evidence="6">
    <location>
        <begin position="47"/>
        <end position="68"/>
    </location>
</feature>
<gene>
    <name evidence="8" type="ORF">LTR77_001000</name>
</gene>
<evidence type="ECO:0000259" key="7">
    <source>
        <dbReference type="PROSITE" id="PS50850"/>
    </source>
</evidence>
<feature type="domain" description="Major facilitator superfamily (MFS) profile" evidence="7">
    <location>
        <begin position="50"/>
        <end position="478"/>
    </location>
</feature>
<evidence type="ECO:0000256" key="5">
    <source>
        <dbReference type="ARBA" id="ARBA00038347"/>
    </source>
</evidence>
<feature type="transmembrane region" description="Helical" evidence="6">
    <location>
        <begin position="272"/>
        <end position="298"/>
    </location>
</feature>
<dbReference type="PROSITE" id="PS50850">
    <property type="entry name" value="MFS"/>
    <property type="match status" value="1"/>
</dbReference>
<proteinExistence type="inferred from homology"/>
<comment type="similarity">
    <text evidence="5">Belongs to the major facilitator superfamily. CAR1 family.</text>
</comment>
<reference evidence="8 9" key="1">
    <citation type="submission" date="2023-08" db="EMBL/GenBank/DDBJ databases">
        <title>Black Yeasts Isolated from many extreme environments.</title>
        <authorList>
            <person name="Coleine C."/>
            <person name="Stajich J.E."/>
            <person name="Selbmann L."/>
        </authorList>
    </citation>
    <scope>NUCLEOTIDE SEQUENCE [LARGE SCALE GENOMIC DNA]</scope>
    <source>
        <strain evidence="8 9">CCFEE 5935</strain>
    </source>
</reference>
<dbReference type="PANTHER" id="PTHR23502">
    <property type="entry name" value="MAJOR FACILITATOR SUPERFAMILY"/>
    <property type="match status" value="1"/>
</dbReference>
<feature type="transmembrane region" description="Helical" evidence="6">
    <location>
        <begin position="140"/>
        <end position="162"/>
    </location>
</feature>
<feature type="transmembrane region" description="Helical" evidence="6">
    <location>
        <begin position="205"/>
        <end position="225"/>
    </location>
</feature>
<dbReference type="PANTHER" id="PTHR23502:SF163">
    <property type="entry name" value="MAJOR FACILITATOR SUPERFAMILY (MFS) PROFILE DOMAIN-CONTAINING PROTEIN"/>
    <property type="match status" value="1"/>
</dbReference>